<keyword evidence="3" id="KW-1185">Reference proteome</keyword>
<accession>A0AA38H290</accession>
<dbReference type="RefSeq" id="XP_052942590.1">
    <property type="nucleotide sequence ID" value="XM_053088072.1"/>
</dbReference>
<sequence>MYRYPHNTLHAKRPPRNHLNGARSTVLIPAARLLWLASAAVAIVRVTVAMGGVYCVRPVHWVREMVCPDVQDASYGPLVASAPIGSLESRYVGRPKTHVVVATAIMLDAPVTFVPLGEHNSVIFLNHPFAIPALMSVRPLNSCCPVGTAGRVVPFAEPIGRSPPALVSALTTPRVFSAVPFATMQLRHPLSWLKLAWLHMLLHGSAPTAVPLGKVLLANNGEAAIKAWQRGARAVQHVLALGRISKTASVCAGLSTILTGAVGEGIERWNLGRRQSAGAARTSPARRILTIPVAWPASSGWVAGARRVLWQDQPNFALQESVQ</sequence>
<evidence type="ECO:0000256" key="1">
    <source>
        <dbReference type="SAM" id="Phobius"/>
    </source>
</evidence>
<dbReference type="EMBL" id="JAKWFO010000014">
    <property type="protein sequence ID" value="KAI9632813.1"/>
    <property type="molecule type" value="Genomic_DNA"/>
</dbReference>
<keyword evidence="1" id="KW-0472">Membrane</keyword>
<reference evidence="2" key="1">
    <citation type="journal article" date="2022" name="G3 (Bethesda)">
        <title>High quality genome of the basidiomycete yeast Dioszegia hungarica PDD-24b-2 isolated from cloud water.</title>
        <authorList>
            <person name="Jarrige D."/>
            <person name="Haridas S."/>
            <person name="Bleykasten-Grosshans C."/>
            <person name="Joly M."/>
            <person name="Nadalig T."/>
            <person name="Sancelme M."/>
            <person name="Vuilleumier S."/>
            <person name="Grigoriev I.V."/>
            <person name="Amato P."/>
            <person name="Bringel F."/>
        </authorList>
    </citation>
    <scope>NUCLEOTIDE SEQUENCE</scope>
    <source>
        <strain evidence="2">PDD-24b-2</strain>
    </source>
</reference>
<keyword evidence="1" id="KW-1133">Transmembrane helix</keyword>
<dbReference type="Proteomes" id="UP001164286">
    <property type="component" value="Unassembled WGS sequence"/>
</dbReference>
<name>A0AA38H290_9TREE</name>
<protein>
    <submittedName>
        <fullName evidence="2">Uncharacterized protein</fullName>
    </submittedName>
</protein>
<gene>
    <name evidence="2" type="ORF">MKK02DRAFT_30543</name>
</gene>
<dbReference type="AlphaFoldDB" id="A0AA38H290"/>
<evidence type="ECO:0000313" key="2">
    <source>
        <dbReference type="EMBL" id="KAI9632813.1"/>
    </source>
</evidence>
<comment type="caution">
    <text evidence="2">The sequence shown here is derived from an EMBL/GenBank/DDBJ whole genome shotgun (WGS) entry which is preliminary data.</text>
</comment>
<organism evidence="2 3">
    <name type="scientific">Dioszegia hungarica</name>
    <dbReference type="NCBI Taxonomy" id="4972"/>
    <lineage>
        <taxon>Eukaryota</taxon>
        <taxon>Fungi</taxon>
        <taxon>Dikarya</taxon>
        <taxon>Basidiomycota</taxon>
        <taxon>Agaricomycotina</taxon>
        <taxon>Tremellomycetes</taxon>
        <taxon>Tremellales</taxon>
        <taxon>Bulleribasidiaceae</taxon>
        <taxon>Dioszegia</taxon>
    </lineage>
</organism>
<proteinExistence type="predicted"/>
<feature type="transmembrane region" description="Helical" evidence="1">
    <location>
        <begin position="33"/>
        <end position="56"/>
    </location>
</feature>
<evidence type="ECO:0000313" key="3">
    <source>
        <dbReference type="Proteomes" id="UP001164286"/>
    </source>
</evidence>
<keyword evidence="1" id="KW-0812">Transmembrane</keyword>
<dbReference type="GeneID" id="77727277"/>